<sequence length="123" mass="13731">MKMHLCKAVKDKAMTFKHVDHHASCRSPVFPDLFRIPLLAPRNRAISYTSSGSDPITGAREQLCLCSCSVCVSSLCPALLFVLRLSSLDQTKIQRDSCFSMRFRSKGGCSAQACHKTRQFLTF</sequence>
<organism evidence="1">
    <name type="scientific">Eucalyptus grandis</name>
    <name type="common">Flooded gum</name>
    <dbReference type="NCBI Taxonomy" id="71139"/>
    <lineage>
        <taxon>Eukaryota</taxon>
        <taxon>Viridiplantae</taxon>
        <taxon>Streptophyta</taxon>
        <taxon>Embryophyta</taxon>
        <taxon>Tracheophyta</taxon>
        <taxon>Spermatophyta</taxon>
        <taxon>Magnoliopsida</taxon>
        <taxon>eudicotyledons</taxon>
        <taxon>Gunneridae</taxon>
        <taxon>Pentapetalae</taxon>
        <taxon>rosids</taxon>
        <taxon>malvids</taxon>
        <taxon>Myrtales</taxon>
        <taxon>Myrtaceae</taxon>
        <taxon>Myrtoideae</taxon>
        <taxon>Eucalypteae</taxon>
        <taxon>Eucalyptus</taxon>
    </lineage>
</organism>
<dbReference type="Gramene" id="KCW48544">
    <property type="protein sequence ID" value="KCW48544"/>
    <property type="gene ID" value="EUGRSUZ_K02219"/>
</dbReference>
<dbReference type="AlphaFoldDB" id="A0A059A482"/>
<dbReference type="EMBL" id="KK198763">
    <property type="protein sequence ID" value="KCW48544.1"/>
    <property type="molecule type" value="Genomic_DNA"/>
</dbReference>
<dbReference type="eggNOG" id="KOG1075">
    <property type="taxonomic scope" value="Eukaryota"/>
</dbReference>
<evidence type="ECO:0000313" key="1">
    <source>
        <dbReference type="EMBL" id="KCW48544.1"/>
    </source>
</evidence>
<reference evidence="1" key="1">
    <citation type="submission" date="2013-07" db="EMBL/GenBank/DDBJ databases">
        <title>The genome of Eucalyptus grandis.</title>
        <authorList>
            <person name="Schmutz J."/>
            <person name="Hayes R."/>
            <person name="Myburg A."/>
            <person name="Tuskan G."/>
            <person name="Grattapaglia D."/>
            <person name="Rokhsar D.S."/>
        </authorList>
    </citation>
    <scope>NUCLEOTIDE SEQUENCE</scope>
    <source>
        <tissue evidence="1">Leaf extractions</tissue>
    </source>
</reference>
<accession>A0A059A482</accession>
<gene>
    <name evidence="1" type="ORF">EUGRSUZ_K02219</name>
</gene>
<dbReference type="InParanoid" id="A0A059A482"/>
<protein>
    <submittedName>
        <fullName evidence="1">Uncharacterized protein</fullName>
    </submittedName>
</protein>
<proteinExistence type="predicted"/>
<name>A0A059A482_EUCGR</name>